<reference evidence="1 2" key="1">
    <citation type="submission" date="2024-11" db="EMBL/GenBank/DDBJ databases">
        <title>Identification and Characterization of a Novel Fosfomycin Bacillithiol Transferase FosB8 in Paenibacillus illinoisensis.</title>
        <authorList>
            <person name="Lu W."/>
        </authorList>
    </citation>
    <scope>NUCLEOTIDE SEQUENCE [LARGE SCALE GENOMIC DNA]</scope>
    <source>
        <strain evidence="1 2">WP77</strain>
    </source>
</reference>
<gene>
    <name evidence="1" type="ORF">ACINKY_23395</name>
</gene>
<dbReference type="Pfam" id="PF13489">
    <property type="entry name" value="Methyltransf_23"/>
    <property type="match status" value="1"/>
</dbReference>
<dbReference type="InterPro" id="IPR029063">
    <property type="entry name" value="SAM-dependent_MTases_sf"/>
</dbReference>
<dbReference type="GO" id="GO:0008168">
    <property type="term" value="F:methyltransferase activity"/>
    <property type="evidence" value="ECO:0007669"/>
    <property type="project" value="UniProtKB-KW"/>
</dbReference>
<dbReference type="CDD" id="cd02440">
    <property type="entry name" value="AdoMet_MTases"/>
    <property type="match status" value="1"/>
</dbReference>
<proteinExistence type="predicted"/>
<dbReference type="GO" id="GO:0032259">
    <property type="term" value="P:methylation"/>
    <property type="evidence" value="ECO:0007669"/>
    <property type="project" value="UniProtKB-KW"/>
</dbReference>
<dbReference type="RefSeq" id="WP_402877865.1">
    <property type="nucleotide sequence ID" value="NZ_JBIYSL010000005.1"/>
</dbReference>
<dbReference type="PANTHER" id="PTHR43861">
    <property type="entry name" value="TRANS-ACONITATE 2-METHYLTRANSFERASE-RELATED"/>
    <property type="match status" value="1"/>
</dbReference>
<name>A0ABW8I0W7_9BACL</name>
<evidence type="ECO:0000313" key="2">
    <source>
        <dbReference type="Proteomes" id="UP001618531"/>
    </source>
</evidence>
<accession>A0ABW8I0W7</accession>
<protein>
    <submittedName>
        <fullName evidence="1">Class I SAM-dependent DNA methyltransferase</fullName>
    </submittedName>
</protein>
<keyword evidence="1" id="KW-0489">Methyltransferase</keyword>
<dbReference type="EMBL" id="JBIYSL010000005">
    <property type="protein sequence ID" value="MFK0525158.1"/>
    <property type="molecule type" value="Genomic_DNA"/>
</dbReference>
<dbReference type="Proteomes" id="UP001618531">
    <property type="component" value="Unassembled WGS sequence"/>
</dbReference>
<comment type="caution">
    <text evidence="1">The sequence shown here is derived from an EMBL/GenBank/DDBJ whole genome shotgun (WGS) entry which is preliminary data.</text>
</comment>
<dbReference type="Gene3D" id="3.40.50.150">
    <property type="entry name" value="Vaccinia Virus protein VP39"/>
    <property type="match status" value="1"/>
</dbReference>
<keyword evidence="1" id="KW-0808">Transferase</keyword>
<dbReference type="PANTHER" id="PTHR43861:SF1">
    <property type="entry name" value="TRANS-ACONITATE 2-METHYLTRANSFERASE"/>
    <property type="match status" value="1"/>
</dbReference>
<dbReference type="SUPFAM" id="SSF53335">
    <property type="entry name" value="S-adenosyl-L-methionine-dependent methyltransferases"/>
    <property type="match status" value="1"/>
</dbReference>
<organism evidence="1 2">
    <name type="scientific">Paenibacillus illinoisensis</name>
    <dbReference type="NCBI Taxonomy" id="59845"/>
    <lineage>
        <taxon>Bacteria</taxon>
        <taxon>Bacillati</taxon>
        <taxon>Bacillota</taxon>
        <taxon>Bacilli</taxon>
        <taxon>Bacillales</taxon>
        <taxon>Paenibacillaceae</taxon>
        <taxon>Paenibacillus</taxon>
    </lineage>
</organism>
<sequence>METEGCAVSEHGSDFYDNNANFEKYMERRQWQENANDTLEKPVMLELIGNVTGKSILDLGCGDARFGAELLGSEHRASDYTGIEGSDNMFRAAVENVKGQNAQIEQAFMEDWTYPLNQYDLVISRLAIHYVEDADLLFHNVHNTLKENGRFIFSVEHPVITSTLQPSGMRTNWIVDQYFVEGYREQKWLGGSVKKMHRSIESYYMALQKAGFQVEHLRESNPQRQYFVNEETYLRRQRIPLFLFLSASK</sequence>
<evidence type="ECO:0000313" key="1">
    <source>
        <dbReference type="EMBL" id="MFK0525158.1"/>
    </source>
</evidence>
<keyword evidence="2" id="KW-1185">Reference proteome</keyword>